<dbReference type="RefSeq" id="WP_189424776.1">
    <property type="nucleotide sequence ID" value="NZ_BMZE01000002.1"/>
</dbReference>
<gene>
    <name evidence="1" type="ORF">GCM10007989_14250</name>
</gene>
<proteinExistence type="predicted"/>
<accession>A0A918VSD7</accession>
<organism evidence="1 2">
    <name type="scientific">Devosia pacifica</name>
    <dbReference type="NCBI Taxonomy" id="1335967"/>
    <lineage>
        <taxon>Bacteria</taxon>
        <taxon>Pseudomonadati</taxon>
        <taxon>Pseudomonadota</taxon>
        <taxon>Alphaproteobacteria</taxon>
        <taxon>Hyphomicrobiales</taxon>
        <taxon>Devosiaceae</taxon>
        <taxon>Devosia</taxon>
    </lineage>
</organism>
<reference evidence="1" key="2">
    <citation type="submission" date="2020-09" db="EMBL/GenBank/DDBJ databases">
        <authorList>
            <person name="Sun Q."/>
            <person name="Kim S."/>
        </authorList>
    </citation>
    <scope>NUCLEOTIDE SEQUENCE</scope>
    <source>
        <strain evidence="1">KCTC 32437</strain>
    </source>
</reference>
<name>A0A918VSD7_9HYPH</name>
<evidence type="ECO:0000313" key="1">
    <source>
        <dbReference type="EMBL" id="GHA20356.1"/>
    </source>
</evidence>
<keyword evidence="2" id="KW-1185">Reference proteome</keyword>
<evidence type="ECO:0000313" key="2">
    <source>
        <dbReference type="Proteomes" id="UP000646579"/>
    </source>
</evidence>
<comment type="caution">
    <text evidence="1">The sequence shown here is derived from an EMBL/GenBank/DDBJ whole genome shotgun (WGS) entry which is preliminary data.</text>
</comment>
<dbReference type="Proteomes" id="UP000646579">
    <property type="component" value="Unassembled WGS sequence"/>
</dbReference>
<sequence>MTGTQAAIATEQTRFDQADRNRIRRCLLRYMEENRIGVPTLQKLIAEANDLTLDRLPLKTLQRFLADTHRSNDIMVRFCQRFAADLADDDPLDSFGEALIGFWGATASVRNWQALAPDMIGTFEGRAEEAVTGLRMGQDSWVPFSALTVEAVPAQPYARAAETISNWSRTVSPDPGDHVRRSYEGVLLHPPGALLLALRNSLTGAPRLYWLDAFDGPRLTGYGHETATPIEDRPVNAAAFSSARVIFDRVGPEGET</sequence>
<protein>
    <submittedName>
        <fullName evidence="1">Uncharacterized protein</fullName>
    </submittedName>
</protein>
<dbReference type="EMBL" id="BMZE01000002">
    <property type="protein sequence ID" value="GHA20356.1"/>
    <property type="molecule type" value="Genomic_DNA"/>
</dbReference>
<dbReference type="AlphaFoldDB" id="A0A918VSD7"/>
<reference evidence="1" key="1">
    <citation type="journal article" date="2014" name="Int. J. Syst. Evol. Microbiol.">
        <title>Complete genome sequence of Corynebacterium casei LMG S-19264T (=DSM 44701T), isolated from a smear-ripened cheese.</title>
        <authorList>
            <consortium name="US DOE Joint Genome Institute (JGI-PGF)"/>
            <person name="Walter F."/>
            <person name="Albersmeier A."/>
            <person name="Kalinowski J."/>
            <person name="Ruckert C."/>
        </authorList>
    </citation>
    <scope>NUCLEOTIDE SEQUENCE</scope>
    <source>
        <strain evidence="1">KCTC 32437</strain>
    </source>
</reference>